<dbReference type="PANTHER" id="PTHR34154">
    <property type="entry name" value="ALKALI-SENSITIVE LINKAGE PROTEIN 1"/>
    <property type="match status" value="1"/>
</dbReference>
<dbReference type="Proteomes" id="UP000559256">
    <property type="component" value="Unassembled WGS sequence"/>
</dbReference>
<dbReference type="GO" id="GO:0071966">
    <property type="term" value="P:fungal-type cell wall polysaccharide metabolic process"/>
    <property type="evidence" value="ECO:0007669"/>
    <property type="project" value="TreeGrafter"/>
</dbReference>
<dbReference type="GO" id="GO:0009277">
    <property type="term" value="C:fungal-type cell wall"/>
    <property type="evidence" value="ECO:0007669"/>
    <property type="project" value="TreeGrafter"/>
</dbReference>
<reference evidence="3 4" key="1">
    <citation type="journal article" date="2020" name="ISME J.">
        <title>Uncovering the hidden diversity of litter-decomposition mechanisms in mushroom-forming fungi.</title>
        <authorList>
            <person name="Floudas D."/>
            <person name="Bentzer J."/>
            <person name="Ahren D."/>
            <person name="Johansson T."/>
            <person name="Persson P."/>
            <person name="Tunlid A."/>
        </authorList>
    </citation>
    <scope>NUCLEOTIDE SEQUENCE [LARGE SCALE GENOMIC DNA]</scope>
    <source>
        <strain evidence="3 4">CBS 291.85</strain>
    </source>
</reference>
<gene>
    <name evidence="3" type="ORF">D9758_001227</name>
</gene>
<feature type="domain" description="Asl1-like glycosyl hydrolase catalytic" evidence="2">
    <location>
        <begin position="65"/>
        <end position="253"/>
    </location>
</feature>
<comment type="caution">
    <text evidence="3">The sequence shown here is derived from an EMBL/GenBank/DDBJ whole genome shotgun (WGS) entry which is preliminary data.</text>
</comment>
<dbReference type="OrthoDB" id="5959761at2759"/>
<dbReference type="EMBL" id="JAACJM010000012">
    <property type="protein sequence ID" value="KAF5370124.1"/>
    <property type="molecule type" value="Genomic_DNA"/>
</dbReference>
<evidence type="ECO:0000313" key="3">
    <source>
        <dbReference type="EMBL" id="KAF5370124.1"/>
    </source>
</evidence>
<name>A0A8H5GSD1_9AGAR</name>
<protein>
    <recommendedName>
        <fullName evidence="2">Asl1-like glycosyl hydrolase catalytic domain-containing protein</fullName>
    </recommendedName>
</protein>
<dbReference type="PANTHER" id="PTHR34154:SF3">
    <property type="entry name" value="ALKALI-SENSITIVE LINKAGE PROTEIN 1"/>
    <property type="match status" value="1"/>
</dbReference>
<dbReference type="InterPro" id="IPR017853">
    <property type="entry name" value="GH"/>
</dbReference>
<feature type="region of interest" description="Disordered" evidence="1">
    <location>
        <begin position="1"/>
        <end position="60"/>
    </location>
</feature>
<dbReference type="Pfam" id="PF11790">
    <property type="entry name" value="Glyco_hydro_cc"/>
    <property type="match status" value="1"/>
</dbReference>
<accession>A0A8H5GSD1</accession>
<evidence type="ECO:0000313" key="4">
    <source>
        <dbReference type="Proteomes" id="UP000559256"/>
    </source>
</evidence>
<keyword evidence="4" id="KW-1185">Reference proteome</keyword>
<dbReference type="AlphaFoldDB" id="A0A8H5GSD1"/>
<dbReference type="SUPFAM" id="SSF51445">
    <property type="entry name" value="(Trans)glycosidases"/>
    <property type="match status" value="1"/>
</dbReference>
<dbReference type="InterPro" id="IPR053183">
    <property type="entry name" value="ASL1"/>
</dbReference>
<feature type="compositionally biased region" description="Low complexity" evidence="1">
    <location>
        <begin position="8"/>
        <end position="29"/>
    </location>
</feature>
<evidence type="ECO:0000259" key="2">
    <source>
        <dbReference type="Pfam" id="PF11790"/>
    </source>
</evidence>
<organism evidence="3 4">
    <name type="scientific">Tetrapyrgos nigripes</name>
    <dbReference type="NCBI Taxonomy" id="182062"/>
    <lineage>
        <taxon>Eukaryota</taxon>
        <taxon>Fungi</taxon>
        <taxon>Dikarya</taxon>
        <taxon>Basidiomycota</taxon>
        <taxon>Agaricomycotina</taxon>
        <taxon>Agaricomycetes</taxon>
        <taxon>Agaricomycetidae</taxon>
        <taxon>Agaricales</taxon>
        <taxon>Marasmiineae</taxon>
        <taxon>Marasmiaceae</taxon>
        <taxon>Tetrapyrgos</taxon>
    </lineage>
</organism>
<proteinExistence type="predicted"/>
<evidence type="ECO:0000256" key="1">
    <source>
        <dbReference type="SAM" id="MobiDB-lite"/>
    </source>
</evidence>
<dbReference type="InterPro" id="IPR024655">
    <property type="entry name" value="Asl1_glyco_hydro_catalytic"/>
</dbReference>
<sequence>MAFVTAFSNSNGSSSGDNSGSSGQSSSSSGGNGGRGKPCLAWPNGDDVGDSLFPNSRPPRPTPTHKLGFDFWPMLWGPRQIPDFQRLVVPGYANVVLDFNEPNVPKIIQYALDPQSAAGLWKQYIQPLTSKGYQLVSPAVSNFPPAGKEWMKDFFAACDGCSFDAQAVHWYDISFESLKDFLQDYHDTFKHRIWLTEISSAMIQATDVGTIQKFMGQATSWMDSQPWVEHYCWFGAMHDMQNVNPANQLMADDVTFRMFIGQSQEESCRLWVPPPSPCACLMLGLWRFDFVIPPYILSPGRVYDSYFLLVVSASPTRLEMINVLKPIL</sequence>